<feature type="transmembrane region" description="Helical" evidence="7">
    <location>
        <begin position="46"/>
        <end position="70"/>
    </location>
</feature>
<evidence type="ECO:0000256" key="3">
    <source>
        <dbReference type="ARBA" id="ARBA00022692"/>
    </source>
</evidence>
<dbReference type="SUPFAM" id="SSF103473">
    <property type="entry name" value="MFS general substrate transporter"/>
    <property type="match status" value="1"/>
</dbReference>
<name>A0A6G1HXC4_9PEZI</name>
<evidence type="ECO:0000256" key="6">
    <source>
        <dbReference type="SAM" id="MobiDB-lite"/>
    </source>
</evidence>
<organism evidence="9 10">
    <name type="scientific">Trichodelitschia bisporula</name>
    <dbReference type="NCBI Taxonomy" id="703511"/>
    <lineage>
        <taxon>Eukaryota</taxon>
        <taxon>Fungi</taxon>
        <taxon>Dikarya</taxon>
        <taxon>Ascomycota</taxon>
        <taxon>Pezizomycotina</taxon>
        <taxon>Dothideomycetes</taxon>
        <taxon>Dothideomycetes incertae sedis</taxon>
        <taxon>Phaeotrichales</taxon>
        <taxon>Phaeotrichaceae</taxon>
        <taxon>Trichodelitschia</taxon>
    </lineage>
</organism>
<dbReference type="PANTHER" id="PTHR23501">
    <property type="entry name" value="MAJOR FACILITATOR SUPERFAMILY"/>
    <property type="match status" value="1"/>
</dbReference>
<feature type="compositionally biased region" description="Basic and acidic residues" evidence="6">
    <location>
        <begin position="14"/>
        <end position="26"/>
    </location>
</feature>
<evidence type="ECO:0000259" key="8">
    <source>
        <dbReference type="PROSITE" id="PS50850"/>
    </source>
</evidence>
<dbReference type="Pfam" id="PF06609">
    <property type="entry name" value="TRI12"/>
    <property type="match status" value="1"/>
</dbReference>
<feature type="transmembrane region" description="Helical" evidence="7">
    <location>
        <begin position="447"/>
        <end position="467"/>
    </location>
</feature>
<dbReference type="GO" id="GO:0022857">
    <property type="term" value="F:transmembrane transporter activity"/>
    <property type="evidence" value="ECO:0007669"/>
    <property type="project" value="InterPro"/>
</dbReference>
<dbReference type="OrthoDB" id="2587356at2759"/>
<feature type="transmembrane region" description="Helical" evidence="7">
    <location>
        <begin position="541"/>
        <end position="559"/>
    </location>
</feature>
<feature type="transmembrane region" description="Helical" evidence="7">
    <location>
        <begin position="315"/>
        <end position="340"/>
    </location>
</feature>
<feature type="transmembrane region" description="Helical" evidence="7">
    <location>
        <begin position="386"/>
        <end position="404"/>
    </location>
</feature>
<feature type="transmembrane region" description="Helical" evidence="7">
    <location>
        <begin position="170"/>
        <end position="193"/>
    </location>
</feature>
<comment type="subcellular location">
    <subcellularLocation>
        <location evidence="1">Membrane</location>
        <topology evidence="1">Multi-pass membrane protein</topology>
    </subcellularLocation>
</comment>
<dbReference type="InterPro" id="IPR005829">
    <property type="entry name" value="Sugar_transporter_CS"/>
</dbReference>
<feature type="transmembrane region" description="Helical" evidence="7">
    <location>
        <begin position="82"/>
        <end position="100"/>
    </location>
</feature>
<evidence type="ECO:0000256" key="1">
    <source>
        <dbReference type="ARBA" id="ARBA00004141"/>
    </source>
</evidence>
<feature type="region of interest" description="Disordered" evidence="6">
    <location>
        <begin position="1"/>
        <end position="37"/>
    </location>
</feature>
<keyword evidence="2" id="KW-0813">Transport</keyword>
<evidence type="ECO:0000256" key="2">
    <source>
        <dbReference type="ARBA" id="ARBA00022448"/>
    </source>
</evidence>
<sequence length="590" mass="63140">MNSDMKPTTEVLEGDEKKQFSVEEVSRQPTSSIDDERDGKMTKEKWLALISLGLAYMTAFQQSATLGGILKSIDNALGPTTYYNWILSALTISSAISLPLSGGLSDIFGRRYFMIAGGFISLVSAIMGLVAKNIPTMIAMSAVAGLGSGSQQLALAAVSEIVPNRLRGRVQACIDLVVLPWTVFGAITGGAMVTQHGKYGFRINFIVGLILNVLSIVTAYFWYFPPSAGLRLGNQTRRAAFIGLDWMGVFLLNTAVILLLVGIALGGETYPWSHAGVVAPLVLSAVLLVALWFWEAYYAKNPFMAHELFIGKTRTFTMFLVIDFVAGMGLYAALAFWALLVRGMWEGTPMKVGVLVIPGGFGAAFGGFTAGMLIGRGRFFTTPLMLFYGTCFKCIADMCTTLIMPHGAHAIPFGLGIGFLSMIGTGWLTVTLIVCVQLACEDQDIGLATLLLGSVRAIGGSVAINIYTALLNNEVKKQAGPMMARAVLKLGVPASTLPKLIGLLIVEKHEAAGKLPGMTPHSTEVARETMKLIWAKGFHKVYLCAGAFAGAAIIAAVLSKDVSGNMTGHVAARLENEKERPKEVEEGRSL</sequence>
<dbReference type="GO" id="GO:0005886">
    <property type="term" value="C:plasma membrane"/>
    <property type="evidence" value="ECO:0007669"/>
    <property type="project" value="TreeGrafter"/>
</dbReference>
<feature type="transmembrane region" description="Helical" evidence="7">
    <location>
        <begin position="410"/>
        <end position="435"/>
    </location>
</feature>
<dbReference type="InterPro" id="IPR036259">
    <property type="entry name" value="MFS_trans_sf"/>
</dbReference>
<dbReference type="PROSITE" id="PS00216">
    <property type="entry name" value="SUGAR_TRANSPORT_1"/>
    <property type="match status" value="1"/>
</dbReference>
<dbReference type="Proteomes" id="UP000799640">
    <property type="component" value="Unassembled WGS sequence"/>
</dbReference>
<dbReference type="InterPro" id="IPR010573">
    <property type="entry name" value="MFS_Str1/Tri12-like"/>
</dbReference>
<keyword evidence="5 7" id="KW-0472">Membrane</keyword>
<feature type="transmembrane region" description="Helical" evidence="7">
    <location>
        <begin position="244"/>
        <end position="266"/>
    </location>
</feature>
<reference evidence="9" key="1">
    <citation type="journal article" date="2020" name="Stud. Mycol.">
        <title>101 Dothideomycetes genomes: a test case for predicting lifestyles and emergence of pathogens.</title>
        <authorList>
            <person name="Haridas S."/>
            <person name="Albert R."/>
            <person name="Binder M."/>
            <person name="Bloem J."/>
            <person name="Labutti K."/>
            <person name="Salamov A."/>
            <person name="Andreopoulos B."/>
            <person name="Baker S."/>
            <person name="Barry K."/>
            <person name="Bills G."/>
            <person name="Bluhm B."/>
            <person name="Cannon C."/>
            <person name="Castanera R."/>
            <person name="Culley D."/>
            <person name="Daum C."/>
            <person name="Ezra D."/>
            <person name="Gonzalez J."/>
            <person name="Henrissat B."/>
            <person name="Kuo A."/>
            <person name="Liang C."/>
            <person name="Lipzen A."/>
            <person name="Lutzoni F."/>
            <person name="Magnuson J."/>
            <person name="Mondo S."/>
            <person name="Nolan M."/>
            <person name="Ohm R."/>
            <person name="Pangilinan J."/>
            <person name="Park H.-J."/>
            <person name="Ramirez L."/>
            <person name="Alfaro M."/>
            <person name="Sun H."/>
            <person name="Tritt A."/>
            <person name="Yoshinaga Y."/>
            <person name="Zwiers L.-H."/>
            <person name="Turgeon B."/>
            <person name="Goodwin S."/>
            <person name="Spatafora J."/>
            <person name="Crous P."/>
            <person name="Grigoriev I."/>
        </authorList>
    </citation>
    <scope>NUCLEOTIDE SEQUENCE</scope>
    <source>
        <strain evidence="9">CBS 262.69</strain>
    </source>
</reference>
<dbReference type="EMBL" id="ML996694">
    <property type="protein sequence ID" value="KAF2400662.1"/>
    <property type="molecule type" value="Genomic_DNA"/>
</dbReference>
<evidence type="ECO:0000313" key="9">
    <source>
        <dbReference type="EMBL" id="KAF2400662.1"/>
    </source>
</evidence>
<feature type="transmembrane region" description="Helical" evidence="7">
    <location>
        <begin position="272"/>
        <end position="294"/>
    </location>
</feature>
<dbReference type="AlphaFoldDB" id="A0A6G1HXC4"/>
<feature type="transmembrane region" description="Helical" evidence="7">
    <location>
        <begin position="352"/>
        <end position="374"/>
    </location>
</feature>
<evidence type="ECO:0000256" key="4">
    <source>
        <dbReference type="ARBA" id="ARBA00022989"/>
    </source>
</evidence>
<feature type="transmembrane region" description="Helical" evidence="7">
    <location>
        <begin position="112"/>
        <end position="131"/>
    </location>
</feature>
<accession>A0A6G1HXC4</accession>
<dbReference type="PROSITE" id="PS50850">
    <property type="entry name" value="MFS"/>
    <property type="match status" value="1"/>
</dbReference>
<feature type="transmembrane region" description="Helical" evidence="7">
    <location>
        <begin position="199"/>
        <end position="223"/>
    </location>
</feature>
<keyword evidence="10" id="KW-1185">Reference proteome</keyword>
<dbReference type="InterPro" id="IPR020846">
    <property type="entry name" value="MFS_dom"/>
</dbReference>
<keyword evidence="4 7" id="KW-1133">Transmembrane helix</keyword>
<dbReference type="Gene3D" id="1.20.1250.20">
    <property type="entry name" value="MFS general substrate transporter like domains"/>
    <property type="match status" value="1"/>
</dbReference>
<evidence type="ECO:0000313" key="10">
    <source>
        <dbReference type="Proteomes" id="UP000799640"/>
    </source>
</evidence>
<keyword evidence="3 7" id="KW-0812">Transmembrane</keyword>
<feature type="domain" description="Major facilitator superfamily (MFS) profile" evidence="8">
    <location>
        <begin position="48"/>
        <end position="510"/>
    </location>
</feature>
<evidence type="ECO:0000256" key="5">
    <source>
        <dbReference type="ARBA" id="ARBA00023136"/>
    </source>
</evidence>
<proteinExistence type="predicted"/>
<protein>
    <submittedName>
        <fullName evidence="9">MFS general substrate transporter</fullName>
    </submittedName>
</protein>
<dbReference type="PANTHER" id="PTHR23501:SF195">
    <property type="entry name" value="PEP5"/>
    <property type="match status" value="1"/>
</dbReference>
<evidence type="ECO:0000256" key="7">
    <source>
        <dbReference type="SAM" id="Phobius"/>
    </source>
</evidence>
<gene>
    <name evidence="9" type="ORF">EJ06DRAFT_556196</name>
</gene>